<dbReference type="GO" id="GO:0031390">
    <property type="term" value="C:Ctf18 RFC-like complex"/>
    <property type="evidence" value="ECO:0007669"/>
    <property type="project" value="InterPro"/>
</dbReference>
<dbReference type="GO" id="GO:0006260">
    <property type="term" value="P:DNA replication"/>
    <property type="evidence" value="ECO:0007669"/>
    <property type="project" value="UniProtKB-KW"/>
</dbReference>
<dbReference type="Proteomes" id="UP000799766">
    <property type="component" value="Unassembled WGS sequence"/>
</dbReference>
<feature type="region of interest" description="Disordered" evidence="3">
    <location>
        <begin position="350"/>
        <end position="371"/>
    </location>
</feature>
<evidence type="ECO:0000256" key="2">
    <source>
        <dbReference type="ARBA" id="ARBA00022705"/>
    </source>
</evidence>
<keyword evidence="5" id="KW-1185">Reference proteome</keyword>
<accession>A0A6A6P517</accession>
<dbReference type="AlphaFoldDB" id="A0A6A6P517"/>
<dbReference type="Pfam" id="PF09724">
    <property type="entry name" value="Dcc1"/>
    <property type="match status" value="1"/>
</dbReference>
<evidence type="ECO:0000313" key="4">
    <source>
        <dbReference type="EMBL" id="KAF2458878.1"/>
    </source>
</evidence>
<protein>
    <submittedName>
        <fullName evidence="4">Sister chromatid cohesion protein Dcc1</fullName>
    </submittedName>
</protein>
<evidence type="ECO:0000256" key="1">
    <source>
        <dbReference type="ARBA" id="ARBA00007017"/>
    </source>
</evidence>
<sequence length="371" mass="40189">MSTQQSEHSIPFSLATTQQPLRLLELPPSLLDVLTITTSSSTAPTLYIKSAGPRTTPPVSAAGISAARNAVLCAPRHTFSLRQVHTSNSVLVARPCGAAGPPQPAEEPGLRAVACCATTLELLPPHEGNEAQAEPEMYLRELLPVYEGPGAEADGDADMLDAETEAPGLRISKADAFADVPLSDEECEDGWRALCAFERGDAGAYRPAAGALLEAWKDILTASIAEGIEWGKQFRVGALWAVIEDENVPKGLFDGILRAITGGEFTWTWCAVEKDRCVPWVGKVLLEYRAPKSPGILTAKFLDEWKDYVPEEWRADVALELIKNKYTTPSSSTIMYQFQPMTKEKATAAATGVKPGAGARKWHEKFKKGRK</sequence>
<dbReference type="GO" id="GO:0000775">
    <property type="term" value="C:chromosome, centromeric region"/>
    <property type="evidence" value="ECO:0007669"/>
    <property type="project" value="TreeGrafter"/>
</dbReference>
<comment type="similarity">
    <text evidence="1">Belongs to the DCC1 family.</text>
</comment>
<evidence type="ECO:0000313" key="5">
    <source>
        <dbReference type="Proteomes" id="UP000799766"/>
    </source>
</evidence>
<dbReference type="OrthoDB" id="5199543at2759"/>
<proteinExistence type="inferred from homology"/>
<gene>
    <name evidence="4" type="ORF">BDY21DRAFT_370410</name>
</gene>
<organism evidence="4 5">
    <name type="scientific">Lineolata rhizophorae</name>
    <dbReference type="NCBI Taxonomy" id="578093"/>
    <lineage>
        <taxon>Eukaryota</taxon>
        <taxon>Fungi</taxon>
        <taxon>Dikarya</taxon>
        <taxon>Ascomycota</taxon>
        <taxon>Pezizomycotina</taxon>
        <taxon>Dothideomycetes</taxon>
        <taxon>Dothideomycetes incertae sedis</taxon>
        <taxon>Lineolatales</taxon>
        <taxon>Lineolataceae</taxon>
        <taxon>Lineolata</taxon>
    </lineage>
</organism>
<dbReference type="InterPro" id="IPR019128">
    <property type="entry name" value="Dcc1"/>
</dbReference>
<dbReference type="PANTHER" id="PTHR13395:SF6">
    <property type="entry name" value="SISTER CHROMATID COHESION PROTEIN DCC1"/>
    <property type="match status" value="1"/>
</dbReference>
<reference evidence="4" key="1">
    <citation type="journal article" date="2020" name="Stud. Mycol.">
        <title>101 Dothideomycetes genomes: a test case for predicting lifestyles and emergence of pathogens.</title>
        <authorList>
            <person name="Haridas S."/>
            <person name="Albert R."/>
            <person name="Binder M."/>
            <person name="Bloem J."/>
            <person name="Labutti K."/>
            <person name="Salamov A."/>
            <person name="Andreopoulos B."/>
            <person name="Baker S."/>
            <person name="Barry K."/>
            <person name="Bills G."/>
            <person name="Bluhm B."/>
            <person name="Cannon C."/>
            <person name="Castanera R."/>
            <person name="Culley D."/>
            <person name="Daum C."/>
            <person name="Ezra D."/>
            <person name="Gonzalez J."/>
            <person name="Henrissat B."/>
            <person name="Kuo A."/>
            <person name="Liang C."/>
            <person name="Lipzen A."/>
            <person name="Lutzoni F."/>
            <person name="Magnuson J."/>
            <person name="Mondo S."/>
            <person name="Nolan M."/>
            <person name="Ohm R."/>
            <person name="Pangilinan J."/>
            <person name="Park H.-J."/>
            <person name="Ramirez L."/>
            <person name="Alfaro M."/>
            <person name="Sun H."/>
            <person name="Tritt A."/>
            <person name="Yoshinaga Y."/>
            <person name="Zwiers L.-H."/>
            <person name="Turgeon B."/>
            <person name="Goodwin S."/>
            <person name="Spatafora J."/>
            <person name="Crous P."/>
            <person name="Grigoriev I."/>
        </authorList>
    </citation>
    <scope>NUCLEOTIDE SEQUENCE</scope>
    <source>
        <strain evidence="4">ATCC 16933</strain>
    </source>
</reference>
<dbReference type="PANTHER" id="PTHR13395">
    <property type="entry name" value="SISTER CHROMATID COHESION PROTEIN DCC1-RELATED"/>
    <property type="match status" value="1"/>
</dbReference>
<keyword evidence="2" id="KW-0235">DNA replication</keyword>
<dbReference type="GO" id="GO:0000785">
    <property type="term" value="C:chromatin"/>
    <property type="evidence" value="ECO:0007669"/>
    <property type="project" value="TreeGrafter"/>
</dbReference>
<evidence type="ECO:0000256" key="3">
    <source>
        <dbReference type="SAM" id="MobiDB-lite"/>
    </source>
</evidence>
<feature type="compositionally biased region" description="Basic residues" evidence="3">
    <location>
        <begin position="360"/>
        <end position="371"/>
    </location>
</feature>
<dbReference type="GO" id="GO:0034088">
    <property type="term" value="P:maintenance of mitotic sister chromatid cohesion"/>
    <property type="evidence" value="ECO:0007669"/>
    <property type="project" value="TreeGrafter"/>
</dbReference>
<name>A0A6A6P517_9PEZI</name>
<dbReference type="EMBL" id="MU001676">
    <property type="protein sequence ID" value="KAF2458878.1"/>
    <property type="molecule type" value="Genomic_DNA"/>
</dbReference>